<dbReference type="InterPro" id="IPR037094">
    <property type="entry name" value="Glyco_hydro_38_cen_sf"/>
</dbReference>
<evidence type="ECO:0000313" key="9">
    <source>
        <dbReference type="Proteomes" id="UP000694867"/>
    </source>
</evidence>
<feature type="chain" id="PRO_5042312722" description="Alpha-mannosidase" evidence="7">
    <location>
        <begin position="23"/>
        <end position="944"/>
    </location>
</feature>
<gene>
    <name evidence="10" type="primary">LOC100898733</name>
</gene>
<keyword evidence="2 7" id="KW-0479">Metal-binding</keyword>
<sequence>MAIHGGVAFVLLFAGFSASVTGKCSFENCGHYDNSSYVVHIVPHSHMDLGWLKTVQQYFYGTNAGENNIAVKLIYDSVVSELLTDVNKRFIFVETGFFELWWNHSSDASRESFRKLLNNGQIEFISGGYVMNDEAATYYTNTIDQMTLGLGILRKTFGECGVSRVGWQIDPFGHSREFASLLSQMNFDGLFLGRIDYQDKNAREESGTMEFYWRASESLPKSRLTGVVLANNYSPPPGFCFDIYCNDDPLVEDKESEEYNLPGRIEKLMEWIGTRAPFFATNNFLITMGNDFNYHSAHKWMSNIDILIRYVNTRKDLKINGLPVRFEYSTPSCYLKAIRGAKLASKADDFFPYSSDPHAFWTGYFTSRPAFKYLDRFANNLFQAAKQLAAMAGLGGGRLSGLSRALAVDQHHDAITGTAKQFVNDAYTRSTLKGFNEARDVIAEAFVSLSRNDAGPIVFCKSLNVSECDEIDGMLRNGGITVNAYNPSSQLVRTFLRIPTTDGEEAFSVTFCPYRRVLFALPERSGKATHEIVFPIEIGAHAFESVSIKPKKTSWASEFPSEVEVPTYRRLRPGKREFVERRGDTELRIHPTRGLVRMTMNGVTINATAGYYYYESHAGDNHDFGHRASGAYIFRPNVSSPVPLPITSQEIIKGKTVTEIHNTYTDWLSDVIRMTGDGKVEVEWVIGPIPVADKVGKEIIWRMDTDIDSGSEFFTDSNGRETLKRTRDSRPTWDVSLEEPVAGNYYPVNTRIAIRDKDAETTVLTDRSVGGSSLRSGQIEIMLHRRCLFDDAFGVGEALNEPGYDGEGLRIRGTHTIVVQTPDEFDARSASINLALKPIVVFSKEPLETSQSRINVTTLPDIVQLLSFEQLAENEFLVRLENKLERRAGAGTVTVDFPALFNDRIENVKETFLAANIDRPSRTGAIRSVRLYPMEIRTFLVTLK</sequence>
<dbReference type="Pfam" id="PF07748">
    <property type="entry name" value="Glyco_hydro_38C"/>
    <property type="match status" value="1"/>
</dbReference>
<dbReference type="FunFam" id="1.20.1270.50:FF:000002">
    <property type="entry name" value="Alpha-mannosidase"/>
    <property type="match status" value="1"/>
</dbReference>
<dbReference type="GO" id="GO:0030246">
    <property type="term" value="F:carbohydrate binding"/>
    <property type="evidence" value="ECO:0007669"/>
    <property type="project" value="InterPro"/>
</dbReference>
<dbReference type="GO" id="GO:0006013">
    <property type="term" value="P:mannose metabolic process"/>
    <property type="evidence" value="ECO:0007669"/>
    <property type="project" value="InterPro"/>
</dbReference>
<dbReference type="Pfam" id="PF01074">
    <property type="entry name" value="Glyco_hydro_38N"/>
    <property type="match status" value="1"/>
</dbReference>
<feature type="signal peptide" evidence="7">
    <location>
        <begin position="1"/>
        <end position="22"/>
    </location>
</feature>
<dbReference type="SMART" id="SM00872">
    <property type="entry name" value="Alpha-mann_mid"/>
    <property type="match status" value="1"/>
</dbReference>
<name>A0AAJ7L6X5_9ACAR</name>
<reference evidence="10" key="1">
    <citation type="submission" date="2025-08" db="UniProtKB">
        <authorList>
            <consortium name="RefSeq"/>
        </authorList>
    </citation>
    <scope>IDENTIFICATION</scope>
</reference>
<comment type="cofactor">
    <cofactor evidence="7">
        <name>Zn(2+)</name>
        <dbReference type="ChEBI" id="CHEBI:29105"/>
    </cofactor>
    <text evidence="7">Binds 1 zinc ion per subunit.</text>
</comment>
<dbReference type="EC" id="3.2.1.-" evidence="7"/>
<dbReference type="InterPro" id="IPR028995">
    <property type="entry name" value="Glyco_hydro_57/38_cen_sf"/>
</dbReference>
<dbReference type="GeneID" id="100898733"/>
<comment type="similarity">
    <text evidence="1 7">Belongs to the glycosyl hydrolase 38 family.</text>
</comment>
<evidence type="ECO:0000256" key="2">
    <source>
        <dbReference type="ARBA" id="ARBA00022723"/>
    </source>
</evidence>
<organism evidence="9 10">
    <name type="scientific">Galendromus occidentalis</name>
    <name type="common">western predatory mite</name>
    <dbReference type="NCBI Taxonomy" id="34638"/>
    <lineage>
        <taxon>Eukaryota</taxon>
        <taxon>Metazoa</taxon>
        <taxon>Ecdysozoa</taxon>
        <taxon>Arthropoda</taxon>
        <taxon>Chelicerata</taxon>
        <taxon>Arachnida</taxon>
        <taxon>Acari</taxon>
        <taxon>Parasitiformes</taxon>
        <taxon>Mesostigmata</taxon>
        <taxon>Gamasina</taxon>
        <taxon>Phytoseioidea</taxon>
        <taxon>Phytoseiidae</taxon>
        <taxon>Typhlodrominae</taxon>
        <taxon>Galendromus</taxon>
    </lineage>
</organism>
<keyword evidence="3 7" id="KW-0378">Hydrolase</keyword>
<dbReference type="Gene3D" id="2.70.98.30">
    <property type="entry name" value="Golgi alpha-mannosidase II, domain 4"/>
    <property type="match status" value="1"/>
</dbReference>
<dbReference type="SUPFAM" id="SSF88688">
    <property type="entry name" value="Families 57/38 glycoside transferase middle domain"/>
    <property type="match status" value="1"/>
</dbReference>
<dbReference type="InterPro" id="IPR013780">
    <property type="entry name" value="Glyco_hydro_b"/>
</dbReference>
<dbReference type="AlphaFoldDB" id="A0AAJ7L6X5"/>
<evidence type="ECO:0000256" key="4">
    <source>
        <dbReference type="ARBA" id="ARBA00022833"/>
    </source>
</evidence>
<dbReference type="InterPro" id="IPR011330">
    <property type="entry name" value="Glyco_hydro/deAcase_b/a-brl"/>
</dbReference>
<keyword evidence="7" id="KW-0732">Signal</keyword>
<dbReference type="PANTHER" id="PTHR11607:SF3">
    <property type="entry name" value="LYSOSOMAL ALPHA-MANNOSIDASE"/>
    <property type="match status" value="1"/>
</dbReference>
<evidence type="ECO:0000256" key="7">
    <source>
        <dbReference type="RuleBase" id="RU361199"/>
    </source>
</evidence>
<dbReference type="KEGG" id="goe:100898733"/>
<dbReference type="CDD" id="cd10810">
    <property type="entry name" value="GH38N_AMII_LAM_like"/>
    <property type="match status" value="1"/>
</dbReference>
<evidence type="ECO:0000256" key="5">
    <source>
        <dbReference type="ARBA" id="ARBA00023157"/>
    </source>
</evidence>
<accession>A0AAJ7L6X5</accession>
<evidence type="ECO:0000256" key="3">
    <source>
        <dbReference type="ARBA" id="ARBA00022801"/>
    </source>
</evidence>
<dbReference type="Gene3D" id="3.20.110.10">
    <property type="entry name" value="Glycoside hydrolase 38, N terminal domain"/>
    <property type="match status" value="1"/>
</dbReference>
<dbReference type="FunFam" id="3.20.110.10:FF:000001">
    <property type="entry name" value="Alpha-mannosidase"/>
    <property type="match status" value="1"/>
</dbReference>
<evidence type="ECO:0000313" key="10">
    <source>
        <dbReference type="RefSeq" id="XP_018497716.1"/>
    </source>
</evidence>
<feature type="domain" description="Glycoside hydrolase family 38 central" evidence="8">
    <location>
        <begin position="359"/>
        <end position="430"/>
    </location>
</feature>
<proteinExistence type="inferred from homology"/>
<dbReference type="InterPro" id="IPR015341">
    <property type="entry name" value="Glyco_hydro_38_cen"/>
</dbReference>
<dbReference type="Gene3D" id="1.20.1270.50">
    <property type="entry name" value="Glycoside hydrolase family 38, central domain"/>
    <property type="match status" value="2"/>
</dbReference>
<dbReference type="InterPro" id="IPR050843">
    <property type="entry name" value="Glycosyl_Hydrlase_38"/>
</dbReference>
<dbReference type="InterPro" id="IPR000602">
    <property type="entry name" value="Glyco_hydro_38_N"/>
</dbReference>
<dbReference type="GO" id="GO:0005764">
    <property type="term" value="C:lysosome"/>
    <property type="evidence" value="ECO:0007669"/>
    <property type="project" value="TreeGrafter"/>
</dbReference>
<dbReference type="RefSeq" id="XP_018497716.1">
    <property type="nucleotide sequence ID" value="XM_018642200.1"/>
</dbReference>
<dbReference type="InterPro" id="IPR011682">
    <property type="entry name" value="Glyco_hydro_38_C"/>
</dbReference>
<dbReference type="SUPFAM" id="SSF74650">
    <property type="entry name" value="Galactose mutarotase-like"/>
    <property type="match status" value="1"/>
</dbReference>
<dbReference type="Proteomes" id="UP000694867">
    <property type="component" value="Unplaced"/>
</dbReference>
<keyword evidence="6 7" id="KW-0326">Glycosidase</keyword>
<dbReference type="InterPro" id="IPR011013">
    <property type="entry name" value="Gal_mutarotase_sf_dom"/>
</dbReference>
<evidence type="ECO:0000256" key="6">
    <source>
        <dbReference type="ARBA" id="ARBA00023295"/>
    </source>
</evidence>
<dbReference type="FunFam" id="2.70.98.30:FF:000003">
    <property type="entry name" value="Alpha-mannosidase"/>
    <property type="match status" value="1"/>
</dbReference>
<dbReference type="Gene3D" id="2.60.40.1360">
    <property type="match status" value="1"/>
</dbReference>
<evidence type="ECO:0000259" key="8">
    <source>
        <dbReference type="SMART" id="SM00872"/>
    </source>
</evidence>
<dbReference type="PANTHER" id="PTHR11607">
    <property type="entry name" value="ALPHA-MANNOSIDASE"/>
    <property type="match status" value="1"/>
</dbReference>
<keyword evidence="4 7" id="KW-0862">Zinc</keyword>
<dbReference type="Pfam" id="PF09261">
    <property type="entry name" value="Alpha-mann_mid"/>
    <property type="match status" value="1"/>
</dbReference>
<dbReference type="Gene3D" id="2.60.40.1180">
    <property type="entry name" value="Golgi alpha-mannosidase II"/>
    <property type="match status" value="1"/>
</dbReference>
<dbReference type="GO" id="GO:0004559">
    <property type="term" value="F:alpha-mannosidase activity"/>
    <property type="evidence" value="ECO:0007669"/>
    <property type="project" value="InterPro"/>
</dbReference>
<evidence type="ECO:0000256" key="1">
    <source>
        <dbReference type="ARBA" id="ARBA00009792"/>
    </source>
</evidence>
<keyword evidence="5" id="KW-1015">Disulfide bond</keyword>
<dbReference type="GO" id="GO:0046872">
    <property type="term" value="F:metal ion binding"/>
    <property type="evidence" value="ECO:0007669"/>
    <property type="project" value="UniProtKB-KW"/>
</dbReference>
<dbReference type="InterPro" id="IPR027291">
    <property type="entry name" value="Glyco_hydro_38_N_sf"/>
</dbReference>
<keyword evidence="9" id="KW-1185">Reference proteome</keyword>
<dbReference type="SUPFAM" id="SSF88713">
    <property type="entry name" value="Glycoside hydrolase/deacetylase"/>
    <property type="match status" value="1"/>
</dbReference>
<protein>
    <recommendedName>
        <fullName evidence="7">Alpha-mannosidase</fullName>
        <ecNumber evidence="7">3.2.1.-</ecNumber>
    </recommendedName>
</protein>